<keyword evidence="3 5" id="KW-0597">Phosphoprotein</keyword>
<evidence type="ECO:0000256" key="6">
    <source>
        <dbReference type="SAM" id="Phobius"/>
    </source>
</evidence>
<dbReference type="InterPro" id="IPR003594">
    <property type="entry name" value="HATPase_dom"/>
</dbReference>
<dbReference type="SUPFAM" id="SSF47384">
    <property type="entry name" value="Homodimeric domain of signal transducing histidine kinase"/>
    <property type="match status" value="1"/>
</dbReference>
<reference evidence="10" key="1">
    <citation type="journal article" date="2019" name="Int. J. Syst. Evol. Microbiol.">
        <title>The Global Catalogue of Microorganisms (GCM) 10K type strain sequencing project: providing services to taxonomists for standard genome sequencing and annotation.</title>
        <authorList>
            <consortium name="The Broad Institute Genomics Platform"/>
            <consortium name="The Broad Institute Genome Sequencing Center for Infectious Disease"/>
            <person name="Wu L."/>
            <person name="Ma J."/>
        </authorList>
    </citation>
    <scope>NUCLEOTIDE SEQUENCE [LARGE SCALE GENOMIC DNA]</scope>
    <source>
        <strain evidence="10">CECT 7649</strain>
    </source>
</reference>
<dbReference type="InterPro" id="IPR036890">
    <property type="entry name" value="HATPase_C_sf"/>
</dbReference>
<dbReference type="PANTHER" id="PTHR45339:SF1">
    <property type="entry name" value="HYBRID SIGNAL TRANSDUCTION HISTIDINE KINASE J"/>
    <property type="match status" value="1"/>
</dbReference>
<keyword evidence="6" id="KW-1133">Transmembrane helix</keyword>
<keyword evidence="6" id="KW-0812">Transmembrane</keyword>
<dbReference type="Pfam" id="PF02518">
    <property type="entry name" value="HATPase_c"/>
    <property type="match status" value="1"/>
</dbReference>
<proteinExistence type="predicted"/>
<evidence type="ECO:0000259" key="7">
    <source>
        <dbReference type="PROSITE" id="PS50109"/>
    </source>
</evidence>
<dbReference type="InterPro" id="IPR036097">
    <property type="entry name" value="HisK_dim/P_sf"/>
</dbReference>
<dbReference type="SMART" id="SM00388">
    <property type="entry name" value="HisKA"/>
    <property type="match status" value="1"/>
</dbReference>
<dbReference type="PROSITE" id="PS50109">
    <property type="entry name" value="HIS_KIN"/>
    <property type="match status" value="1"/>
</dbReference>
<dbReference type="SMART" id="SM00387">
    <property type="entry name" value="HATPase_c"/>
    <property type="match status" value="1"/>
</dbReference>
<protein>
    <recommendedName>
        <fullName evidence="2">histidine kinase</fullName>
        <ecNumber evidence="2">2.7.13.3</ecNumber>
    </recommendedName>
</protein>
<keyword evidence="9" id="KW-0067">ATP-binding</keyword>
<dbReference type="EC" id="2.7.13.3" evidence="2"/>
<accession>A0ABW3IY71</accession>
<gene>
    <name evidence="9" type="ORF">ACFQ0S_00695</name>
</gene>
<dbReference type="InterPro" id="IPR001789">
    <property type="entry name" value="Sig_transdc_resp-reg_receiver"/>
</dbReference>
<dbReference type="Pfam" id="PF00072">
    <property type="entry name" value="Response_reg"/>
    <property type="match status" value="1"/>
</dbReference>
<evidence type="ECO:0000313" key="10">
    <source>
        <dbReference type="Proteomes" id="UP001597051"/>
    </source>
</evidence>
<evidence type="ECO:0000256" key="3">
    <source>
        <dbReference type="ARBA" id="ARBA00022553"/>
    </source>
</evidence>
<dbReference type="RefSeq" id="WP_379755525.1">
    <property type="nucleotide sequence ID" value="NZ_JBHSYB010000020.1"/>
</dbReference>
<evidence type="ECO:0000256" key="4">
    <source>
        <dbReference type="ARBA" id="ARBA00023012"/>
    </source>
</evidence>
<dbReference type="EMBL" id="JBHTIZ010000005">
    <property type="protein sequence ID" value="MFD0982981.1"/>
    <property type="molecule type" value="Genomic_DNA"/>
</dbReference>
<feature type="domain" description="Response regulatory" evidence="8">
    <location>
        <begin position="568"/>
        <end position="683"/>
    </location>
</feature>
<feature type="modified residue" description="4-aspartylphosphate" evidence="5">
    <location>
        <position position="618"/>
    </location>
</feature>
<dbReference type="CDD" id="cd00082">
    <property type="entry name" value="HisKA"/>
    <property type="match status" value="1"/>
</dbReference>
<feature type="domain" description="Histidine kinase" evidence="7">
    <location>
        <begin position="324"/>
        <end position="545"/>
    </location>
</feature>
<dbReference type="InterPro" id="IPR003661">
    <property type="entry name" value="HisK_dim/P_dom"/>
</dbReference>
<dbReference type="GO" id="GO:0005524">
    <property type="term" value="F:ATP binding"/>
    <property type="evidence" value="ECO:0007669"/>
    <property type="project" value="UniProtKB-KW"/>
</dbReference>
<dbReference type="Gene3D" id="1.10.287.130">
    <property type="match status" value="1"/>
</dbReference>
<dbReference type="InterPro" id="IPR005467">
    <property type="entry name" value="His_kinase_dom"/>
</dbReference>
<dbReference type="Pfam" id="PF05228">
    <property type="entry name" value="CHASE4"/>
    <property type="match status" value="1"/>
</dbReference>
<feature type="transmembrane region" description="Helical" evidence="6">
    <location>
        <begin position="235"/>
        <end position="253"/>
    </location>
</feature>
<dbReference type="InterPro" id="IPR004358">
    <property type="entry name" value="Sig_transdc_His_kin-like_C"/>
</dbReference>
<dbReference type="Gene3D" id="3.40.50.2300">
    <property type="match status" value="1"/>
</dbReference>
<keyword evidence="10" id="KW-1185">Reference proteome</keyword>
<evidence type="ECO:0000256" key="5">
    <source>
        <dbReference type="PROSITE-ProRule" id="PRU00169"/>
    </source>
</evidence>
<name>A0ABW3IY71_9FLAO</name>
<dbReference type="PRINTS" id="PR00344">
    <property type="entry name" value="BCTRLSENSOR"/>
</dbReference>
<comment type="catalytic activity">
    <reaction evidence="1">
        <text>ATP + protein L-histidine = ADP + protein N-phospho-L-histidine.</text>
        <dbReference type="EC" id="2.7.13.3"/>
    </reaction>
</comment>
<keyword evidence="6" id="KW-0472">Membrane</keyword>
<dbReference type="PANTHER" id="PTHR45339">
    <property type="entry name" value="HYBRID SIGNAL TRANSDUCTION HISTIDINE KINASE J"/>
    <property type="match status" value="1"/>
</dbReference>
<dbReference type="PROSITE" id="PS50110">
    <property type="entry name" value="RESPONSE_REGULATORY"/>
    <property type="match status" value="1"/>
</dbReference>
<sequence>MIITTSFLFFLLYIFIYVYTIQQEKEVYKTTNALFSDEVSNLFELNSKTHLATLTDVTFWDGLYDFAKTKDISWYNRFVLGEFESYDVEYIGVYNINNEFVVKTSTSEIKTENFIPKQVLKNLYSKKVSRFFMKIPEGVAEVFAATIHPSDDPKKDKHKPSGYFIMARLLDKNYFNNFQRISSSQVSLVFNNRDTISDEDNVTKVLVLKDWSNKAVSEIVFKRPFNLDFRSTKKILSIIILAFILNIIVYLYYSRKWMYGPLKTITSILETGNEDAIKVLKKSPGEFGYIGNLFEENSNQRKQLVIAKQKAEESDKLKSSFLANVSHEIRTPMNAIVGFSDLLNDTSLSKKDKSEYLQIIRNSGSNLVSIIEDLLEMSKIDANQISAKLVSFDLNKCIHDLYDTIKVTIPVEKKIDFYVIDNPNPIIKNILSDEVKLKQIITNLITNAIKYTNNGKVSFGYEVHENDKTIVFTVKDSGVGIDKKNIDIIFDRFRRIEDDFSVELSGLGLGLSICKAYVEMLGGTIQVESAIGEGSTFVFTVPLQYDKSNLQKKPEEIANDIESNSDRVILIAEDDNINFLLLKKILELKNYTTIRAVNGQEAVTICSTNPAIDVVFMDIKMPVMDGYAAFEKIKVFLPNLPVIAQTAHSSTEDKERVLQAGFTGYVTKPLDKEKIFELLDELFRKKEDEF</sequence>
<dbReference type="CDD" id="cd17546">
    <property type="entry name" value="REC_hyHK_CKI1_RcsC-like"/>
    <property type="match status" value="1"/>
</dbReference>
<dbReference type="InterPro" id="IPR011006">
    <property type="entry name" value="CheY-like_superfamily"/>
</dbReference>
<evidence type="ECO:0000313" key="9">
    <source>
        <dbReference type="EMBL" id="MFD0982981.1"/>
    </source>
</evidence>
<dbReference type="InterPro" id="IPR007892">
    <property type="entry name" value="CHASE4"/>
</dbReference>
<comment type="caution">
    <text evidence="9">The sequence shown here is derived from an EMBL/GenBank/DDBJ whole genome shotgun (WGS) entry which is preliminary data.</text>
</comment>
<organism evidence="9 10">
    <name type="scientific">Flavobacterium myungsuense</name>
    <dbReference type="NCBI Taxonomy" id="651823"/>
    <lineage>
        <taxon>Bacteria</taxon>
        <taxon>Pseudomonadati</taxon>
        <taxon>Bacteroidota</taxon>
        <taxon>Flavobacteriia</taxon>
        <taxon>Flavobacteriales</taxon>
        <taxon>Flavobacteriaceae</taxon>
        <taxon>Flavobacterium</taxon>
    </lineage>
</organism>
<evidence type="ECO:0000259" key="8">
    <source>
        <dbReference type="PROSITE" id="PS50110"/>
    </source>
</evidence>
<evidence type="ECO:0000256" key="2">
    <source>
        <dbReference type="ARBA" id="ARBA00012438"/>
    </source>
</evidence>
<evidence type="ECO:0000256" key="1">
    <source>
        <dbReference type="ARBA" id="ARBA00000085"/>
    </source>
</evidence>
<keyword evidence="4" id="KW-0902">Two-component regulatory system</keyword>
<dbReference type="Proteomes" id="UP001597051">
    <property type="component" value="Unassembled WGS sequence"/>
</dbReference>
<dbReference type="SMART" id="SM00448">
    <property type="entry name" value="REC"/>
    <property type="match status" value="1"/>
</dbReference>
<dbReference type="SUPFAM" id="SSF52172">
    <property type="entry name" value="CheY-like"/>
    <property type="match status" value="1"/>
</dbReference>
<dbReference type="SUPFAM" id="SSF55874">
    <property type="entry name" value="ATPase domain of HSP90 chaperone/DNA topoisomerase II/histidine kinase"/>
    <property type="match status" value="1"/>
</dbReference>
<dbReference type="Pfam" id="PF00512">
    <property type="entry name" value="HisKA"/>
    <property type="match status" value="1"/>
</dbReference>
<keyword evidence="9" id="KW-0547">Nucleotide-binding</keyword>
<dbReference type="Gene3D" id="3.30.565.10">
    <property type="entry name" value="Histidine kinase-like ATPase, C-terminal domain"/>
    <property type="match status" value="1"/>
</dbReference>